<keyword evidence="4 8" id="KW-0489">Methyltransferase</keyword>
<dbReference type="EC" id="2.1.1.33" evidence="3"/>
<dbReference type="PANTHER" id="PTHR23417:SF14">
    <property type="entry name" value="PENTACOTRIPEPTIDE-REPEAT REGION OF PRORP DOMAIN-CONTAINING PROTEIN"/>
    <property type="match status" value="1"/>
</dbReference>
<reference evidence="9" key="1">
    <citation type="submission" date="2017-11" db="EMBL/GenBank/DDBJ databases">
        <title>Complete genome sequence of Moraxella osloensis NP7 isolated from human skin.</title>
        <authorList>
            <person name="Lee K."/>
            <person name="Lim J.Y."/>
            <person name="Hwang I."/>
        </authorList>
    </citation>
    <scope>NUCLEOTIDE SEQUENCE [LARGE SCALE GENOMIC DNA]</scope>
    <source>
        <strain evidence="9">NP7</strain>
    </source>
</reference>
<keyword evidence="6" id="KW-0949">S-adenosyl-L-methionine</keyword>
<dbReference type="Pfam" id="PF02390">
    <property type="entry name" value="Methyltransf_4"/>
    <property type="match status" value="1"/>
</dbReference>
<evidence type="ECO:0000256" key="1">
    <source>
        <dbReference type="ARBA" id="ARBA00000142"/>
    </source>
</evidence>
<evidence type="ECO:0000313" key="8">
    <source>
        <dbReference type="EMBL" id="ATR78832.1"/>
    </source>
</evidence>
<dbReference type="CDD" id="cd02440">
    <property type="entry name" value="AdoMet_MTases"/>
    <property type="match status" value="1"/>
</dbReference>
<dbReference type="Proteomes" id="UP000229340">
    <property type="component" value="Chromosome"/>
</dbReference>
<dbReference type="GO" id="GO:0008176">
    <property type="term" value="F:tRNA (guanine(46)-N7)-methyltransferase activity"/>
    <property type="evidence" value="ECO:0007669"/>
    <property type="project" value="UniProtKB-EC"/>
</dbReference>
<evidence type="ECO:0000313" key="9">
    <source>
        <dbReference type="Proteomes" id="UP000229340"/>
    </source>
</evidence>
<dbReference type="PROSITE" id="PS51625">
    <property type="entry name" value="SAM_MT_TRMB"/>
    <property type="match status" value="1"/>
</dbReference>
<evidence type="ECO:0000256" key="4">
    <source>
        <dbReference type="ARBA" id="ARBA00022603"/>
    </source>
</evidence>
<dbReference type="EMBL" id="CP024443">
    <property type="protein sequence ID" value="ATR78832.1"/>
    <property type="molecule type" value="Genomic_DNA"/>
</dbReference>
<keyword evidence="7" id="KW-0819">tRNA processing</keyword>
<dbReference type="InterPro" id="IPR003358">
    <property type="entry name" value="tRNA_(Gua-N-7)_MeTrfase_Trmb"/>
</dbReference>
<comment type="catalytic activity">
    <reaction evidence="1">
        <text>guanosine(46) in tRNA + S-adenosyl-L-methionine = N(7)-methylguanosine(46) in tRNA + S-adenosyl-L-homocysteine</text>
        <dbReference type="Rhea" id="RHEA:42708"/>
        <dbReference type="Rhea" id="RHEA-COMP:10188"/>
        <dbReference type="Rhea" id="RHEA-COMP:10189"/>
        <dbReference type="ChEBI" id="CHEBI:57856"/>
        <dbReference type="ChEBI" id="CHEBI:59789"/>
        <dbReference type="ChEBI" id="CHEBI:74269"/>
        <dbReference type="ChEBI" id="CHEBI:74480"/>
        <dbReference type="EC" id="2.1.1.33"/>
    </reaction>
</comment>
<dbReference type="PANTHER" id="PTHR23417">
    <property type="entry name" value="3-DEOXY-D-MANNO-OCTULOSONIC-ACID TRANSFERASE/TRNA GUANINE-N 7 - -METHYLTRANSFERASE"/>
    <property type="match status" value="1"/>
</dbReference>
<evidence type="ECO:0000256" key="2">
    <source>
        <dbReference type="ARBA" id="ARBA00003015"/>
    </source>
</evidence>
<evidence type="ECO:0000256" key="6">
    <source>
        <dbReference type="ARBA" id="ARBA00022691"/>
    </source>
</evidence>
<keyword evidence="5 8" id="KW-0808">Transferase</keyword>
<evidence type="ECO:0000256" key="7">
    <source>
        <dbReference type="ARBA" id="ARBA00022694"/>
    </source>
</evidence>
<accession>A0A2D2LUY2</accession>
<dbReference type="AlphaFoldDB" id="A0A2D2LUY2"/>
<organism evidence="8 9">
    <name type="scientific">Faucicola osloensis</name>
    <name type="common">Moraxella osloensis</name>
    <dbReference type="NCBI Taxonomy" id="34062"/>
    <lineage>
        <taxon>Bacteria</taxon>
        <taxon>Pseudomonadati</taxon>
        <taxon>Pseudomonadota</taxon>
        <taxon>Gammaproteobacteria</taxon>
        <taxon>Moraxellales</taxon>
        <taxon>Moraxellaceae</taxon>
        <taxon>Faucicola</taxon>
    </lineage>
</organism>
<protein>
    <recommendedName>
        <fullName evidence="3">tRNA (guanine(46)-N(7))-methyltransferase</fullName>
        <ecNumber evidence="3">2.1.1.33</ecNumber>
    </recommendedName>
</protein>
<dbReference type="InterPro" id="IPR029063">
    <property type="entry name" value="SAM-dependent_MTases_sf"/>
</dbReference>
<name>A0A2D2LUY2_FAUOS</name>
<gene>
    <name evidence="8" type="ORF">NP7_05895</name>
</gene>
<dbReference type="SUPFAM" id="SSF53335">
    <property type="entry name" value="S-adenosyl-L-methionine-dependent methyltransferases"/>
    <property type="match status" value="1"/>
</dbReference>
<evidence type="ECO:0000256" key="3">
    <source>
        <dbReference type="ARBA" id="ARBA00011977"/>
    </source>
</evidence>
<sequence length="212" mass="24327">MLSHQFTRPFQPDRIRHPRDFQPLAATFWQQPAIFVEIGAGKGKYALSFASDNANAHLIAIERTAEKYQAMQKMANQAKLSNLTTIHADAIAWVTHAVPAQSLSGVFILYPNPEPHNPNQRWLNMPFFEWLLSRLKPGGELILASNIESYIDEAEHKAQTVWQVPVEKTQVPHHSERTHFEVKYLARGEACWQLSIKKPHGYTTRFDDFKLL</sequence>
<comment type="function">
    <text evidence="2">Catalyzes the formation of N(7)-methylguanine at position 46 (m7G46) in tRNA.</text>
</comment>
<dbReference type="Gene3D" id="3.40.50.150">
    <property type="entry name" value="Vaccinia Virus protein VP39"/>
    <property type="match status" value="1"/>
</dbReference>
<dbReference type="STRING" id="34062.AXE82_02055"/>
<proteinExistence type="predicted"/>
<dbReference type="RefSeq" id="WP_100270081.1">
    <property type="nucleotide sequence ID" value="NZ_CP024443.1"/>
</dbReference>
<dbReference type="GO" id="GO:0043527">
    <property type="term" value="C:tRNA methyltransferase complex"/>
    <property type="evidence" value="ECO:0007669"/>
    <property type="project" value="TreeGrafter"/>
</dbReference>
<evidence type="ECO:0000256" key="5">
    <source>
        <dbReference type="ARBA" id="ARBA00022679"/>
    </source>
</evidence>